<dbReference type="SUPFAM" id="SSF51905">
    <property type="entry name" value="FAD/NAD(P)-binding domain"/>
    <property type="match status" value="1"/>
</dbReference>
<dbReference type="Gene3D" id="3.50.50.60">
    <property type="entry name" value="FAD/NAD(P)-binding domain"/>
    <property type="match status" value="1"/>
</dbReference>
<evidence type="ECO:0000256" key="2">
    <source>
        <dbReference type="ARBA" id="ARBA00038396"/>
    </source>
</evidence>
<comment type="caution">
    <text evidence="3">The sequence shown here is derived from an EMBL/GenBank/DDBJ whole genome shotgun (WGS) entry which is preliminary data.</text>
</comment>
<keyword evidence="1" id="KW-0560">Oxidoreductase</keyword>
<dbReference type="PRINTS" id="PR00411">
    <property type="entry name" value="PNDRDTASEI"/>
</dbReference>
<organism evidence="3 4">
    <name type="scientific">Scytonema hofmannii PCC 7110</name>
    <dbReference type="NCBI Taxonomy" id="128403"/>
    <lineage>
        <taxon>Bacteria</taxon>
        <taxon>Bacillati</taxon>
        <taxon>Cyanobacteriota</taxon>
        <taxon>Cyanophyceae</taxon>
        <taxon>Nostocales</taxon>
        <taxon>Scytonemataceae</taxon>
        <taxon>Scytonema</taxon>
    </lineage>
</organism>
<evidence type="ECO:0000256" key="1">
    <source>
        <dbReference type="ARBA" id="ARBA00023002"/>
    </source>
</evidence>
<proteinExistence type="inferred from homology"/>
<accession>A0A139XEU6</accession>
<sequence length="344" mass="37784">MVIGLADACSFDVVVVGSGPGGSAAAIWCAQKGLQVALIEAKPFPRSHPGETLHPGIEPLLNQLGAAESVLAAGFVRHSGNWVQWDAERQFIPFGEDESGAWLGFQAWRADFDSILLNRAKAVGVTVMQPCRASQVLVEGGRVVGVETSQGTLRASKVVDAGGNRHWLARQLGLQIQQHSPRLIAYYGYATGECPKRDDSPAIVADSHGWTWTARVRSGFYQWTRLSLMGEKIKKDWLPEEFQNLTIHEKMQAADVTWRIVSQPGGYGYFIVGDAAAVLDPASSHGVLKAIMSGMWAGHLITAQLLDNLSETQAIREYCQWLDHWFRHDVDNLSKMYAKLPTSF</sequence>
<reference evidence="3 4" key="1">
    <citation type="journal article" date="2013" name="Genome Biol. Evol.">
        <title>Genomes of Stigonematalean cyanobacteria (subsection V) and the evolution of oxygenic photosynthesis from prokaryotes to plastids.</title>
        <authorList>
            <person name="Dagan T."/>
            <person name="Roettger M."/>
            <person name="Stucken K."/>
            <person name="Landan G."/>
            <person name="Koch R."/>
            <person name="Major P."/>
            <person name="Gould S.B."/>
            <person name="Goremykin V.V."/>
            <person name="Rippka R."/>
            <person name="Tandeau de Marsac N."/>
            <person name="Gugger M."/>
            <person name="Lockhart P.J."/>
            <person name="Allen J.F."/>
            <person name="Brune I."/>
            <person name="Maus I."/>
            <person name="Puhler A."/>
            <person name="Martin W.F."/>
        </authorList>
    </citation>
    <scope>NUCLEOTIDE SEQUENCE [LARGE SCALE GENOMIC DNA]</scope>
    <source>
        <strain evidence="3 4">PCC 7110</strain>
    </source>
</reference>
<dbReference type="InterPro" id="IPR050816">
    <property type="entry name" value="Flavin-dep_Halogenase_NPB"/>
</dbReference>
<gene>
    <name evidence="3" type="ORF">WA1_13940</name>
</gene>
<dbReference type="RefSeq" id="WP_017747750.1">
    <property type="nucleotide sequence ID" value="NZ_KQ976354.1"/>
</dbReference>
<dbReference type="PANTHER" id="PTHR43747:SF5">
    <property type="entry name" value="FAD-BINDING DOMAIN-CONTAINING PROTEIN"/>
    <property type="match status" value="1"/>
</dbReference>
<dbReference type="Proteomes" id="UP000076925">
    <property type="component" value="Unassembled WGS sequence"/>
</dbReference>
<dbReference type="AlphaFoldDB" id="A0A139XEU6"/>
<protein>
    <submittedName>
        <fullName evidence="3">FAD-dependent oxidoreductase</fullName>
    </submittedName>
</protein>
<dbReference type="GO" id="GO:0016491">
    <property type="term" value="F:oxidoreductase activity"/>
    <property type="evidence" value="ECO:0007669"/>
    <property type="project" value="UniProtKB-KW"/>
</dbReference>
<dbReference type="Gene3D" id="3.30.9.100">
    <property type="match status" value="1"/>
</dbReference>
<name>A0A139XEU6_9CYAN</name>
<dbReference type="EMBL" id="ANNX02000016">
    <property type="protein sequence ID" value="KYC43193.1"/>
    <property type="molecule type" value="Genomic_DNA"/>
</dbReference>
<dbReference type="InterPro" id="IPR036188">
    <property type="entry name" value="FAD/NAD-bd_sf"/>
</dbReference>
<keyword evidence="4" id="KW-1185">Reference proteome</keyword>
<dbReference type="PRINTS" id="PR00368">
    <property type="entry name" value="FADPNR"/>
</dbReference>
<dbReference type="Pfam" id="PF12831">
    <property type="entry name" value="FAD_oxidored"/>
    <property type="match status" value="1"/>
</dbReference>
<dbReference type="OrthoDB" id="9806565at2"/>
<evidence type="ECO:0000313" key="3">
    <source>
        <dbReference type="EMBL" id="KYC43193.1"/>
    </source>
</evidence>
<evidence type="ECO:0000313" key="4">
    <source>
        <dbReference type="Proteomes" id="UP000076925"/>
    </source>
</evidence>
<dbReference type="STRING" id="128403.WA1_13940"/>
<comment type="similarity">
    <text evidence="2">Belongs to the flavin-dependent halogenase family. Bacterial tryptophan halogenase subfamily.</text>
</comment>
<dbReference type="PANTHER" id="PTHR43747">
    <property type="entry name" value="FAD-BINDING PROTEIN"/>
    <property type="match status" value="1"/>
</dbReference>